<keyword evidence="9" id="KW-1185">Reference proteome</keyword>
<reference evidence="8 9" key="1">
    <citation type="submission" date="2024-04" db="EMBL/GenBank/DDBJ databases">
        <title>Novel species of the genus Ideonella isolated from streams.</title>
        <authorList>
            <person name="Lu H."/>
        </authorList>
    </citation>
    <scope>NUCLEOTIDE SEQUENCE [LARGE SCALE GENOMIC DNA]</scope>
    <source>
        <strain evidence="8 9">BYS139W</strain>
    </source>
</reference>
<keyword evidence="6 7" id="KW-0472">Membrane</keyword>
<gene>
    <name evidence="8" type="ORF">AACH11_13010</name>
</gene>
<keyword evidence="4 7" id="KW-0812">Transmembrane</keyword>
<evidence type="ECO:0000313" key="8">
    <source>
        <dbReference type="EMBL" id="MEK8026884.1"/>
    </source>
</evidence>
<dbReference type="PIRSF" id="PIRSF006324">
    <property type="entry name" value="LeuE"/>
    <property type="match status" value="1"/>
</dbReference>
<protein>
    <submittedName>
        <fullName evidence="8">LysE family translocator</fullName>
    </submittedName>
</protein>
<organism evidence="8 9">
    <name type="scientific">Pseudaquabacterium rugosum</name>
    <dbReference type="NCBI Taxonomy" id="2984194"/>
    <lineage>
        <taxon>Bacteria</taxon>
        <taxon>Pseudomonadati</taxon>
        <taxon>Pseudomonadota</taxon>
        <taxon>Betaproteobacteria</taxon>
        <taxon>Burkholderiales</taxon>
        <taxon>Sphaerotilaceae</taxon>
        <taxon>Pseudaquabacterium</taxon>
    </lineage>
</organism>
<dbReference type="PANTHER" id="PTHR30086">
    <property type="entry name" value="ARGININE EXPORTER PROTEIN ARGO"/>
    <property type="match status" value="1"/>
</dbReference>
<accession>A0ABU9BAT9</accession>
<feature type="transmembrane region" description="Helical" evidence="7">
    <location>
        <begin position="146"/>
        <end position="166"/>
    </location>
</feature>
<dbReference type="Proteomes" id="UP001368500">
    <property type="component" value="Unassembled WGS sequence"/>
</dbReference>
<feature type="transmembrane region" description="Helical" evidence="7">
    <location>
        <begin position="108"/>
        <end position="134"/>
    </location>
</feature>
<name>A0ABU9BAT9_9BURK</name>
<keyword evidence="3" id="KW-1003">Cell membrane</keyword>
<dbReference type="Pfam" id="PF01810">
    <property type="entry name" value="LysE"/>
    <property type="match status" value="1"/>
</dbReference>
<feature type="transmembrane region" description="Helical" evidence="7">
    <location>
        <begin position="6"/>
        <end position="30"/>
    </location>
</feature>
<proteinExistence type="inferred from homology"/>
<dbReference type="EMBL" id="JBBUTF010000011">
    <property type="protein sequence ID" value="MEK8026884.1"/>
    <property type="molecule type" value="Genomic_DNA"/>
</dbReference>
<keyword evidence="5 7" id="KW-1133">Transmembrane helix</keyword>
<feature type="transmembrane region" description="Helical" evidence="7">
    <location>
        <begin position="37"/>
        <end position="61"/>
    </location>
</feature>
<feature type="transmembrane region" description="Helical" evidence="7">
    <location>
        <begin position="67"/>
        <end position="88"/>
    </location>
</feature>
<evidence type="ECO:0000256" key="3">
    <source>
        <dbReference type="ARBA" id="ARBA00022475"/>
    </source>
</evidence>
<comment type="subcellular location">
    <subcellularLocation>
        <location evidence="1">Cell membrane</location>
        <topology evidence="1">Multi-pass membrane protein</topology>
    </subcellularLocation>
</comment>
<dbReference type="PANTHER" id="PTHR30086:SF14">
    <property type="entry name" value="HOMOSERINE_HOMOSERINE LACTONE EFFLUX PROTEIN"/>
    <property type="match status" value="1"/>
</dbReference>
<evidence type="ECO:0000256" key="2">
    <source>
        <dbReference type="ARBA" id="ARBA00007928"/>
    </source>
</evidence>
<comment type="similarity">
    <text evidence="2">Belongs to the Rht family.</text>
</comment>
<dbReference type="InterPro" id="IPR001123">
    <property type="entry name" value="LeuE-type"/>
</dbReference>
<evidence type="ECO:0000313" key="9">
    <source>
        <dbReference type="Proteomes" id="UP001368500"/>
    </source>
</evidence>
<evidence type="ECO:0000256" key="4">
    <source>
        <dbReference type="ARBA" id="ARBA00022692"/>
    </source>
</evidence>
<evidence type="ECO:0000256" key="1">
    <source>
        <dbReference type="ARBA" id="ARBA00004651"/>
    </source>
</evidence>
<comment type="caution">
    <text evidence="8">The sequence shown here is derived from an EMBL/GenBank/DDBJ whole genome shotgun (WGS) entry which is preliminary data.</text>
</comment>
<evidence type="ECO:0000256" key="5">
    <source>
        <dbReference type="ARBA" id="ARBA00022989"/>
    </source>
</evidence>
<dbReference type="RefSeq" id="WP_341374667.1">
    <property type="nucleotide sequence ID" value="NZ_JBBUTF010000011.1"/>
</dbReference>
<sequence>MITAHYLLTALVVVLIPGAGVLFTLSVAIGQGRRAGIVTAFGCTLGIVPHLLATLAGLAALMHASALAFQTLKLAGVAWLLWLAWQTWRDRQAFTLQAAQPAASGLSLVLRALLVNALNPKLTLFFVAFLPQFIHPERGEGLPEMLMLSAVFMALTFGVFVLYAWVADACRRHVLGSVRVQAWLRRGFAASFAALGLSLAGASRH</sequence>
<evidence type="ECO:0000256" key="6">
    <source>
        <dbReference type="ARBA" id="ARBA00023136"/>
    </source>
</evidence>
<evidence type="ECO:0000256" key="7">
    <source>
        <dbReference type="SAM" id="Phobius"/>
    </source>
</evidence>